<evidence type="ECO:0000313" key="2">
    <source>
        <dbReference type="Proteomes" id="UP000774326"/>
    </source>
</evidence>
<keyword evidence="2" id="KW-1185">Reference proteome</keyword>
<reference evidence="1" key="1">
    <citation type="journal article" date="2021" name="Open Biol.">
        <title>Shared evolutionary footprints suggest mitochondrial oxidative damage underlies multiple complex I losses in fungi.</title>
        <authorList>
            <person name="Schikora-Tamarit M.A."/>
            <person name="Marcet-Houben M."/>
            <person name="Nosek J."/>
            <person name="Gabaldon T."/>
        </authorList>
    </citation>
    <scope>NUCLEOTIDE SEQUENCE</scope>
    <source>
        <strain evidence="1">CBS2887</strain>
    </source>
</reference>
<reference evidence="1" key="2">
    <citation type="submission" date="2021-01" db="EMBL/GenBank/DDBJ databases">
        <authorList>
            <person name="Schikora-Tamarit M.A."/>
        </authorList>
    </citation>
    <scope>NUCLEOTIDE SEQUENCE</scope>
    <source>
        <strain evidence="1">CBS2887</strain>
    </source>
</reference>
<protein>
    <submittedName>
        <fullName evidence="1">Uncharacterized protein</fullName>
    </submittedName>
</protein>
<accession>A0A9P8TLR1</accession>
<comment type="caution">
    <text evidence="1">The sequence shown here is derived from an EMBL/GenBank/DDBJ whole genome shotgun (WGS) entry which is preliminary data.</text>
</comment>
<gene>
    <name evidence="1" type="ORF">WICPIJ_005668</name>
</gene>
<organism evidence="1 2">
    <name type="scientific">Wickerhamomyces pijperi</name>
    <name type="common">Yeast</name>
    <name type="synonym">Pichia pijperi</name>
    <dbReference type="NCBI Taxonomy" id="599730"/>
    <lineage>
        <taxon>Eukaryota</taxon>
        <taxon>Fungi</taxon>
        <taxon>Dikarya</taxon>
        <taxon>Ascomycota</taxon>
        <taxon>Saccharomycotina</taxon>
        <taxon>Saccharomycetes</taxon>
        <taxon>Phaffomycetales</taxon>
        <taxon>Wickerhamomycetaceae</taxon>
        <taxon>Wickerhamomyces</taxon>
    </lineage>
</organism>
<name>A0A9P8TLR1_WICPI</name>
<dbReference type="Proteomes" id="UP000774326">
    <property type="component" value="Unassembled WGS sequence"/>
</dbReference>
<proteinExistence type="predicted"/>
<sequence length="123" mass="13711">MRSAWLDNISELGSTTCCCCVAVEVLLVSISTVGTLSIFLLPDCEGEVFTIGYEVADDEDEMDEMDEELDPRMCWFKYLSSSGLLDAEEIEPPALPLIPPAECTAPWFKFGRYAYPPGMDIWP</sequence>
<dbReference type="EMBL" id="JAEUBG010003160">
    <property type="protein sequence ID" value="KAH3683345.1"/>
    <property type="molecule type" value="Genomic_DNA"/>
</dbReference>
<evidence type="ECO:0000313" key="1">
    <source>
        <dbReference type="EMBL" id="KAH3683345.1"/>
    </source>
</evidence>
<dbReference type="AlphaFoldDB" id="A0A9P8TLR1"/>